<dbReference type="Pfam" id="PF00856">
    <property type="entry name" value="SET"/>
    <property type="match status" value="1"/>
</dbReference>
<dbReference type="Gene3D" id="2.170.270.10">
    <property type="entry name" value="SET domain"/>
    <property type="match status" value="1"/>
</dbReference>
<evidence type="ECO:0000259" key="2">
    <source>
        <dbReference type="PROSITE" id="PS50280"/>
    </source>
</evidence>
<feature type="chain" id="PRO_5013086488" description="SET domain-containing protein" evidence="1">
    <location>
        <begin position="38"/>
        <end position="371"/>
    </location>
</feature>
<dbReference type="PANTHER" id="PTHR47332:SF4">
    <property type="entry name" value="SET DOMAIN-CONTAINING PROTEIN 5"/>
    <property type="match status" value="1"/>
</dbReference>
<dbReference type="AlphaFoldDB" id="A0A1L7WKV3"/>
<dbReference type="PROSITE" id="PS50280">
    <property type="entry name" value="SET"/>
    <property type="match status" value="1"/>
</dbReference>
<dbReference type="STRING" id="576137.A0A1L7WKV3"/>
<keyword evidence="1" id="KW-0732">Signal</keyword>
<gene>
    <name evidence="3" type="ORF">PAC_03283</name>
</gene>
<feature type="signal peptide" evidence="1">
    <location>
        <begin position="1"/>
        <end position="37"/>
    </location>
</feature>
<dbReference type="InterPro" id="IPR053185">
    <property type="entry name" value="SET_domain_protein"/>
</dbReference>
<dbReference type="SUPFAM" id="SSF82199">
    <property type="entry name" value="SET domain"/>
    <property type="match status" value="1"/>
</dbReference>
<name>A0A1L7WKV3_9HELO</name>
<accession>A0A1L7WKV3</accession>
<feature type="domain" description="SET" evidence="2">
    <location>
        <begin position="74"/>
        <end position="225"/>
    </location>
</feature>
<sequence>MIVRLLLVVAMLLRRSREPLRVAALLLLVTSITAATACEPSQPVFPRHVCDADLLGRDWNSGMKTLPLPLQNSSSIYDVVSIPGKGLGVVATKFLPRGTKIIVEEALLSVPMPEMVSGQGFRIADMLTNVENSFEALSPQQQQSFLELHDHRFTGDEDQSRLLTILRSNAYNTGDDHVGIFPKIARINHSCKPNSGNFWSKKKSHRIIYAFRDIEEGEEITVSYIPLLKSIQERHARLYQYGFTCDCSACQSSESSMRRTKISNTIEILEQKVHLQTLKDRTIEKMLAKATNLVDMIENEELGDYLAKAYHLTAVFHERKGDVVEAKKWATKELDMYQLAELHSMDALTTIEYIDDLSMTEMMKLLPKKEI</sequence>
<dbReference type="OrthoDB" id="265717at2759"/>
<evidence type="ECO:0000256" key="1">
    <source>
        <dbReference type="SAM" id="SignalP"/>
    </source>
</evidence>
<protein>
    <recommendedName>
        <fullName evidence="2">SET domain-containing protein</fullName>
    </recommendedName>
</protein>
<dbReference type="SMART" id="SM00317">
    <property type="entry name" value="SET"/>
    <property type="match status" value="1"/>
</dbReference>
<keyword evidence="4" id="KW-1185">Reference proteome</keyword>
<dbReference type="InterPro" id="IPR046341">
    <property type="entry name" value="SET_dom_sf"/>
</dbReference>
<evidence type="ECO:0000313" key="3">
    <source>
        <dbReference type="EMBL" id="CZR53405.1"/>
    </source>
</evidence>
<organism evidence="3 4">
    <name type="scientific">Phialocephala subalpina</name>
    <dbReference type="NCBI Taxonomy" id="576137"/>
    <lineage>
        <taxon>Eukaryota</taxon>
        <taxon>Fungi</taxon>
        <taxon>Dikarya</taxon>
        <taxon>Ascomycota</taxon>
        <taxon>Pezizomycotina</taxon>
        <taxon>Leotiomycetes</taxon>
        <taxon>Helotiales</taxon>
        <taxon>Mollisiaceae</taxon>
        <taxon>Phialocephala</taxon>
        <taxon>Phialocephala fortinii species complex</taxon>
    </lineage>
</organism>
<reference evidence="3 4" key="1">
    <citation type="submission" date="2016-03" db="EMBL/GenBank/DDBJ databases">
        <authorList>
            <person name="Ploux O."/>
        </authorList>
    </citation>
    <scope>NUCLEOTIDE SEQUENCE [LARGE SCALE GENOMIC DNA]</scope>
    <source>
        <strain evidence="3 4">UAMH 11012</strain>
    </source>
</reference>
<dbReference type="PANTHER" id="PTHR47332">
    <property type="entry name" value="SET DOMAIN-CONTAINING PROTEIN 5"/>
    <property type="match status" value="1"/>
</dbReference>
<evidence type="ECO:0000313" key="4">
    <source>
        <dbReference type="Proteomes" id="UP000184330"/>
    </source>
</evidence>
<dbReference type="Proteomes" id="UP000184330">
    <property type="component" value="Unassembled WGS sequence"/>
</dbReference>
<dbReference type="InterPro" id="IPR001214">
    <property type="entry name" value="SET_dom"/>
</dbReference>
<dbReference type="EMBL" id="FJOG01000003">
    <property type="protein sequence ID" value="CZR53405.1"/>
    <property type="molecule type" value="Genomic_DNA"/>
</dbReference>
<proteinExistence type="predicted"/>
<dbReference type="CDD" id="cd20071">
    <property type="entry name" value="SET_SMYD"/>
    <property type="match status" value="1"/>
</dbReference>